<name>A0A3B0ZIL4_9ZZZZ</name>
<accession>A0A3B0ZIL4</accession>
<keyword evidence="1" id="KW-0812">Transmembrane</keyword>
<keyword evidence="1" id="KW-1133">Transmembrane helix</keyword>
<proteinExistence type="predicted"/>
<dbReference type="EMBL" id="UOFR01000018">
    <property type="protein sequence ID" value="VAW93295.1"/>
    <property type="molecule type" value="Genomic_DNA"/>
</dbReference>
<organism evidence="2">
    <name type="scientific">hydrothermal vent metagenome</name>
    <dbReference type="NCBI Taxonomy" id="652676"/>
    <lineage>
        <taxon>unclassified sequences</taxon>
        <taxon>metagenomes</taxon>
        <taxon>ecological metagenomes</taxon>
    </lineage>
</organism>
<reference evidence="2" key="1">
    <citation type="submission" date="2018-06" db="EMBL/GenBank/DDBJ databases">
        <authorList>
            <person name="Zhirakovskaya E."/>
        </authorList>
    </citation>
    <scope>NUCLEOTIDE SEQUENCE</scope>
</reference>
<sequence>MKGLSKIYVFNLVLVIMFFSILTPLYAELEQENIILKMNRDIEEWNLNLLASVQLDPKSKLIEFETDGCSGGLSDAWNGFAKISPEFKEHFNERPPWESCCVTHDRAYWKGDTEDGFNQRLQADIILRQCVLNYGTENSNRLAKKFNVSEEKILTQIKLTSTLMYHAVRLGGKPCSYLPWRWGYGWPHCELLK</sequence>
<protein>
    <submittedName>
        <fullName evidence="2">Uncharacterized protein</fullName>
    </submittedName>
</protein>
<evidence type="ECO:0000256" key="1">
    <source>
        <dbReference type="SAM" id="Phobius"/>
    </source>
</evidence>
<feature type="transmembrane region" description="Helical" evidence="1">
    <location>
        <begin position="7"/>
        <end position="27"/>
    </location>
</feature>
<evidence type="ECO:0000313" key="2">
    <source>
        <dbReference type="EMBL" id="VAW93295.1"/>
    </source>
</evidence>
<gene>
    <name evidence="2" type="ORF">MNBD_GAMMA21-945</name>
</gene>
<keyword evidence="1" id="KW-0472">Membrane</keyword>
<dbReference type="AlphaFoldDB" id="A0A3B0ZIL4"/>